<dbReference type="Pfam" id="PF00563">
    <property type="entry name" value="EAL"/>
    <property type="match status" value="1"/>
</dbReference>
<dbReference type="InterPro" id="IPR000700">
    <property type="entry name" value="PAS-assoc_C"/>
</dbReference>
<dbReference type="GO" id="GO:0006355">
    <property type="term" value="P:regulation of DNA-templated transcription"/>
    <property type="evidence" value="ECO:0007669"/>
    <property type="project" value="InterPro"/>
</dbReference>
<feature type="domain" description="GGDEF" evidence="5">
    <location>
        <begin position="360"/>
        <end position="493"/>
    </location>
</feature>
<name>A0A5B8R8M2_9ZZZZ</name>
<evidence type="ECO:0000259" key="5">
    <source>
        <dbReference type="PROSITE" id="PS50887"/>
    </source>
</evidence>
<protein>
    <submittedName>
        <fullName evidence="6">Uncharacterized protein</fullName>
    </submittedName>
</protein>
<reference evidence="6" key="1">
    <citation type="submission" date="2019-06" db="EMBL/GenBank/DDBJ databases">
        <authorList>
            <person name="Murdoch R.W."/>
            <person name="Fathepure B."/>
        </authorList>
    </citation>
    <scope>NUCLEOTIDE SEQUENCE</scope>
</reference>
<dbReference type="SUPFAM" id="SSF55785">
    <property type="entry name" value="PYP-like sensor domain (PAS domain)"/>
    <property type="match status" value="2"/>
</dbReference>
<dbReference type="PROSITE" id="PS50112">
    <property type="entry name" value="PAS"/>
    <property type="match status" value="2"/>
</dbReference>
<feature type="domain" description="EAL" evidence="4">
    <location>
        <begin position="502"/>
        <end position="755"/>
    </location>
</feature>
<dbReference type="Pfam" id="PF08448">
    <property type="entry name" value="PAS_4"/>
    <property type="match status" value="1"/>
</dbReference>
<evidence type="ECO:0000259" key="2">
    <source>
        <dbReference type="PROSITE" id="PS50112"/>
    </source>
</evidence>
<evidence type="ECO:0000259" key="3">
    <source>
        <dbReference type="PROSITE" id="PS50113"/>
    </source>
</evidence>
<keyword evidence="1" id="KW-0472">Membrane</keyword>
<dbReference type="EMBL" id="MN079090">
    <property type="protein sequence ID" value="QEA04871.1"/>
    <property type="molecule type" value="Genomic_DNA"/>
</dbReference>
<evidence type="ECO:0000313" key="6">
    <source>
        <dbReference type="EMBL" id="QEA04871.1"/>
    </source>
</evidence>
<keyword evidence="1" id="KW-1133">Transmembrane helix</keyword>
<dbReference type="PROSITE" id="PS50883">
    <property type="entry name" value="EAL"/>
    <property type="match status" value="1"/>
</dbReference>
<dbReference type="PROSITE" id="PS50887">
    <property type="entry name" value="GGDEF"/>
    <property type="match status" value="1"/>
</dbReference>
<dbReference type="InterPro" id="IPR001633">
    <property type="entry name" value="EAL_dom"/>
</dbReference>
<dbReference type="PANTHER" id="PTHR44757:SF2">
    <property type="entry name" value="BIOFILM ARCHITECTURE MAINTENANCE PROTEIN MBAA"/>
    <property type="match status" value="1"/>
</dbReference>
<evidence type="ECO:0000259" key="4">
    <source>
        <dbReference type="PROSITE" id="PS50883"/>
    </source>
</evidence>
<dbReference type="NCBIfam" id="TIGR00229">
    <property type="entry name" value="sensory_box"/>
    <property type="match status" value="2"/>
</dbReference>
<dbReference type="InterPro" id="IPR035919">
    <property type="entry name" value="EAL_sf"/>
</dbReference>
<gene>
    <name evidence="6" type="ORF">KBTEX_01188</name>
</gene>
<dbReference type="InterPro" id="IPR029787">
    <property type="entry name" value="Nucleotide_cyclase"/>
</dbReference>
<dbReference type="SMART" id="SM00052">
    <property type="entry name" value="EAL"/>
    <property type="match status" value="1"/>
</dbReference>
<feature type="domain" description="PAS" evidence="2">
    <location>
        <begin position="85"/>
        <end position="159"/>
    </location>
</feature>
<dbReference type="CDD" id="cd01948">
    <property type="entry name" value="EAL"/>
    <property type="match status" value="1"/>
</dbReference>
<dbReference type="InterPro" id="IPR013767">
    <property type="entry name" value="PAS_fold"/>
</dbReference>
<organism evidence="6">
    <name type="scientific">uncultured organism</name>
    <dbReference type="NCBI Taxonomy" id="155900"/>
    <lineage>
        <taxon>unclassified sequences</taxon>
        <taxon>environmental samples</taxon>
    </lineage>
</organism>
<dbReference type="InterPro" id="IPR013656">
    <property type="entry name" value="PAS_4"/>
</dbReference>
<dbReference type="Gene3D" id="3.20.20.450">
    <property type="entry name" value="EAL domain"/>
    <property type="match status" value="1"/>
</dbReference>
<dbReference type="SMART" id="SM00091">
    <property type="entry name" value="PAS"/>
    <property type="match status" value="2"/>
</dbReference>
<dbReference type="SMART" id="SM00267">
    <property type="entry name" value="GGDEF"/>
    <property type="match status" value="1"/>
</dbReference>
<dbReference type="InterPro" id="IPR035965">
    <property type="entry name" value="PAS-like_dom_sf"/>
</dbReference>
<dbReference type="InterPro" id="IPR000014">
    <property type="entry name" value="PAS"/>
</dbReference>
<feature type="domain" description="PAC" evidence="3">
    <location>
        <begin position="154"/>
        <end position="207"/>
    </location>
</feature>
<dbReference type="AlphaFoldDB" id="A0A5B8R8M2"/>
<dbReference type="Gene3D" id="3.30.450.20">
    <property type="entry name" value="PAS domain"/>
    <property type="match status" value="2"/>
</dbReference>
<evidence type="ECO:0000256" key="1">
    <source>
        <dbReference type="SAM" id="Phobius"/>
    </source>
</evidence>
<feature type="transmembrane region" description="Helical" evidence="1">
    <location>
        <begin position="53"/>
        <end position="73"/>
    </location>
</feature>
<dbReference type="Gene3D" id="3.30.70.270">
    <property type="match status" value="1"/>
</dbReference>
<feature type="domain" description="PAS" evidence="2">
    <location>
        <begin position="204"/>
        <end position="257"/>
    </location>
</feature>
<feature type="transmembrane region" description="Helical" evidence="1">
    <location>
        <begin position="21"/>
        <end position="41"/>
    </location>
</feature>
<dbReference type="InterPro" id="IPR043128">
    <property type="entry name" value="Rev_trsase/Diguanyl_cyclase"/>
</dbReference>
<dbReference type="PANTHER" id="PTHR44757">
    <property type="entry name" value="DIGUANYLATE CYCLASE DGCP"/>
    <property type="match status" value="1"/>
</dbReference>
<dbReference type="SUPFAM" id="SSF55073">
    <property type="entry name" value="Nucleotide cyclase"/>
    <property type="match status" value="1"/>
</dbReference>
<keyword evidence="1" id="KW-0812">Transmembrane</keyword>
<dbReference type="InterPro" id="IPR052155">
    <property type="entry name" value="Biofilm_reg_signaling"/>
</dbReference>
<dbReference type="PROSITE" id="PS50113">
    <property type="entry name" value="PAC"/>
    <property type="match status" value="1"/>
</dbReference>
<proteinExistence type="predicted"/>
<dbReference type="CDD" id="cd01949">
    <property type="entry name" value="GGDEF"/>
    <property type="match status" value="1"/>
</dbReference>
<dbReference type="SUPFAM" id="SSF141868">
    <property type="entry name" value="EAL domain-like"/>
    <property type="match status" value="1"/>
</dbReference>
<dbReference type="CDD" id="cd00130">
    <property type="entry name" value="PAS"/>
    <property type="match status" value="2"/>
</dbReference>
<sequence>MRREKPALKRGAPGPHPVITASVLALAYAAVCVVGWLALGLDGIGAPWGLPTTLFFIPLALVYLAFATGVPVYHALRTEFARRDLAGEYALLIEHSADGIVTTARDGRILSANPAACRILGYPEETLVSNGPGLVVDETDPAITDLLERRRRHRSVRARVPARRADGAKITLALTSALYRNSAGAPRNVMVIRDITETIIAEQEREKAQLALNSITNAVAILDSDWRVMAVNNAFEEISGRSAEAVTGRLVPFRELLDGHPRERQAMDDRLAQYGVWHGSVSSRTSDGSPLRLAGTITRVGEDGPDCSYICCFYDCAEIEAYKHRINVLTTFDSVTGLPNREGFTATLQRRLGALDPEKDICAVLAVNLRHFRPINESYGHAFGDAVLKAIGERLQTVVDDEGEVARHTGDSFLVCLDQISHPMDAALTAQAINDAVARPLTLQGTTITLGSGVGIGTYPSCGLTDSELLRSAEAAASEAKRLDTQGYCFYTDELGDRARQFIEIAAQLRLAMETAELTNYYQPVVRSRDFAVVGFEALVRWRHPDRVVPPGDFLPVAEEAGLMRELSNVVVENVCLDWRRWFRSRGTELSISINFSGEQFGAPDMADRLLERLESFNIDPQNVVAEITEDTLVSNQGTVVPCIHRLRAAGVRVLIDDFGTGYSSLSYLAELEIDGLKIDRTFIARMHDNEASEAIVRGIIALAGELDLIVVAEGVETHEQALYLRELGCRYLQGYYFHRPAPAPRIHARYLDGDSTSPHEGDDDEG</sequence>
<accession>A0A5B8R8M2</accession>
<dbReference type="Pfam" id="PF00989">
    <property type="entry name" value="PAS"/>
    <property type="match status" value="1"/>
</dbReference>
<dbReference type="InterPro" id="IPR000160">
    <property type="entry name" value="GGDEF_dom"/>
</dbReference>
<dbReference type="NCBIfam" id="TIGR00254">
    <property type="entry name" value="GGDEF"/>
    <property type="match status" value="1"/>
</dbReference>
<dbReference type="Pfam" id="PF00990">
    <property type="entry name" value="GGDEF"/>
    <property type="match status" value="1"/>
</dbReference>